<name>A0A1H9U753_9PSEU</name>
<dbReference type="InterPro" id="IPR051209">
    <property type="entry name" value="FAD-bind_Monooxygenase_sf"/>
</dbReference>
<gene>
    <name evidence="1" type="ORF">SAMN04488000_11555</name>
</gene>
<organism evidence="1 2">
    <name type="scientific">Lentzea albida</name>
    <dbReference type="NCBI Taxonomy" id="65499"/>
    <lineage>
        <taxon>Bacteria</taxon>
        <taxon>Bacillati</taxon>
        <taxon>Actinomycetota</taxon>
        <taxon>Actinomycetes</taxon>
        <taxon>Pseudonocardiales</taxon>
        <taxon>Pseudonocardiaceae</taxon>
        <taxon>Lentzea</taxon>
    </lineage>
</organism>
<dbReference type="EMBL" id="FOFV01000015">
    <property type="protein sequence ID" value="SES05091.1"/>
    <property type="molecule type" value="Genomic_DNA"/>
</dbReference>
<dbReference type="STRING" id="65499.SAMN04488000_11555"/>
<dbReference type="PRINTS" id="PR00411">
    <property type="entry name" value="PNDRDTASEI"/>
</dbReference>
<dbReference type="Gene3D" id="3.50.50.60">
    <property type="entry name" value="FAD/NAD(P)-binding domain"/>
    <property type="match status" value="2"/>
</dbReference>
<dbReference type="Pfam" id="PF13738">
    <property type="entry name" value="Pyr_redox_3"/>
    <property type="match status" value="1"/>
</dbReference>
<reference evidence="2" key="1">
    <citation type="submission" date="2016-10" db="EMBL/GenBank/DDBJ databases">
        <authorList>
            <person name="Varghese N."/>
            <person name="Submissions S."/>
        </authorList>
    </citation>
    <scope>NUCLEOTIDE SEQUENCE [LARGE SCALE GENOMIC DNA]</scope>
    <source>
        <strain evidence="2">DSM 44437</strain>
    </source>
</reference>
<evidence type="ECO:0000313" key="2">
    <source>
        <dbReference type="Proteomes" id="UP000199503"/>
    </source>
</evidence>
<proteinExistence type="predicted"/>
<dbReference type="PRINTS" id="PR00368">
    <property type="entry name" value="FADPNR"/>
</dbReference>
<keyword evidence="2" id="KW-1185">Reference proteome</keyword>
<dbReference type="PANTHER" id="PTHR42877">
    <property type="entry name" value="L-ORNITHINE N(5)-MONOOXYGENASE-RELATED"/>
    <property type="match status" value="1"/>
</dbReference>
<dbReference type="AlphaFoldDB" id="A0A1H9U753"/>
<dbReference type="OrthoDB" id="5168853at2"/>
<accession>A0A1H9U753</accession>
<dbReference type="InterPro" id="IPR036188">
    <property type="entry name" value="FAD/NAD-bd_sf"/>
</dbReference>
<sequence>MTRRYDAVVVGAGFGGMGAAIELKRLGLHDLLILEREDDLGGTWHVNRYPGLAVDIPSSTYSYSFEPNPHWSRLFAPGEELKRYAEHVAVKYGLKPLMRFGVTVTGARWQGEHWEVSAGGEIVTARYLVTATGFLSMPRKPDIAGIDSFRGEVVHTAAWEPCDLTGKRIAVIGTGATAVQLIPELAREASALTVFQRTPIWVSPKPDLPIPPAVRKVFARLPLVQRAVRWLGSSVLELMMISGVVRYKQLRVANRLAELWCRAHLRRQVRDPALRDKLTPDYSFGCRRPTFSNDYFRTFTRPHVHLETSTIDRVDETGIVTADGRTEVDVLVLATGFDLWDTNFPAFEVIGRDGEDLGAWWRQNRFQAYEGVTVPGFPNYLSLNSPYSYSGLSYFTTIECQMTHMRRLFTAMRSRGASTFEITRRANDEFLDRMRTKVKQNTVFSLGQCATARSYYFNQHGEATLLRPTSTASAHRAAASFPVSHYDFSPSPSLCISTTRGAP</sequence>
<dbReference type="Proteomes" id="UP000199503">
    <property type="component" value="Unassembled WGS sequence"/>
</dbReference>
<evidence type="ECO:0000313" key="1">
    <source>
        <dbReference type="EMBL" id="SES05091.1"/>
    </source>
</evidence>
<dbReference type="SUPFAM" id="SSF51905">
    <property type="entry name" value="FAD/NAD(P)-binding domain"/>
    <property type="match status" value="2"/>
</dbReference>
<dbReference type="PANTHER" id="PTHR42877:SF4">
    <property type="entry name" value="FAD_NAD(P)-BINDING DOMAIN-CONTAINING PROTEIN-RELATED"/>
    <property type="match status" value="1"/>
</dbReference>
<dbReference type="RefSeq" id="WP_089922091.1">
    <property type="nucleotide sequence ID" value="NZ_FOFV01000015.1"/>
</dbReference>
<protein>
    <submittedName>
        <fullName evidence="1">Predicted flavoprotein CzcO associated with the cation diffusion facilitator CzcD</fullName>
    </submittedName>
</protein>